<protein>
    <submittedName>
        <fullName evidence="1">Uncharacterized protein</fullName>
    </submittedName>
</protein>
<evidence type="ECO:0000313" key="1">
    <source>
        <dbReference type="EMBL" id="KAF2891873.1"/>
    </source>
</evidence>
<sequence>MKHPVSVMVWDSMISHGVGRLTVVEGNTNAKKYQEALLEVKRLSTIKFVRRRPTKVHLPAGQIAMPHHQDLQEMAQ</sequence>
<gene>
    <name evidence="1" type="ORF">ILUMI_14309</name>
</gene>
<dbReference type="EMBL" id="VTPC01020874">
    <property type="protein sequence ID" value="KAF2891873.1"/>
    <property type="molecule type" value="Genomic_DNA"/>
</dbReference>
<dbReference type="Proteomes" id="UP000801492">
    <property type="component" value="Unassembled WGS sequence"/>
</dbReference>
<reference evidence="1" key="1">
    <citation type="submission" date="2019-08" db="EMBL/GenBank/DDBJ databases">
        <title>The genome of the North American firefly Photinus pyralis.</title>
        <authorList>
            <consortium name="Photinus pyralis genome working group"/>
            <person name="Fallon T.R."/>
            <person name="Sander Lower S.E."/>
            <person name="Weng J.-K."/>
        </authorList>
    </citation>
    <scope>NUCLEOTIDE SEQUENCE</scope>
    <source>
        <strain evidence="1">TRF0915ILg1</strain>
        <tissue evidence="1">Whole body</tissue>
    </source>
</reference>
<dbReference type="Gene3D" id="3.30.420.10">
    <property type="entry name" value="Ribonuclease H-like superfamily/Ribonuclease H"/>
    <property type="match status" value="1"/>
</dbReference>
<dbReference type="AlphaFoldDB" id="A0A8K0CW65"/>
<proteinExistence type="predicted"/>
<dbReference type="OrthoDB" id="4843387at2759"/>
<dbReference type="InterPro" id="IPR036397">
    <property type="entry name" value="RNaseH_sf"/>
</dbReference>
<comment type="caution">
    <text evidence="1">The sequence shown here is derived from an EMBL/GenBank/DDBJ whole genome shotgun (WGS) entry which is preliminary data.</text>
</comment>
<accession>A0A8K0CW65</accession>
<evidence type="ECO:0000313" key="2">
    <source>
        <dbReference type="Proteomes" id="UP000801492"/>
    </source>
</evidence>
<organism evidence="1 2">
    <name type="scientific">Ignelater luminosus</name>
    <name type="common">Cucubano</name>
    <name type="synonym">Pyrophorus luminosus</name>
    <dbReference type="NCBI Taxonomy" id="2038154"/>
    <lineage>
        <taxon>Eukaryota</taxon>
        <taxon>Metazoa</taxon>
        <taxon>Ecdysozoa</taxon>
        <taxon>Arthropoda</taxon>
        <taxon>Hexapoda</taxon>
        <taxon>Insecta</taxon>
        <taxon>Pterygota</taxon>
        <taxon>Neoptera</taxon>
        <taxon>Endopterygota</taxon>
        <taxon>Coleoptera</taxon>
        <taxon>Polyphaga</taxon>
        <taxon>Elateriformia</taxon>
        <taxon>Elateroidea</taxon>
        <taxon>Elateridae</taxon>
        <taxon>Agrypninae</taxon>
        <taxon>Pyrophorini</taxon>
        <taxon>Ignelater</taxon>
    </lineage>
</organism>
<name>A0A8K0CW65_IGNLU</name>
<keyword evidence="2" id="KW-1185">Reference proteome</keyword>
<dbReference type="GO" id="GO:0003676">
    <property type="term" value="F:nucleic acid binding"/>
    <property type="evidence" value="ECO:0007669"/>
    <property type="project" value="InterPro"/>
</dbReference>